<sequence>MLDYGLGYVSKSCRDNLWDIYVRVILCPGVSASKMHKWRVSGRLFDELSKHLEHLRRTDGERPRFLLDWLLQNKWVLEGRPTMPEELKNQVKLPAIRYAGLPEQDTDEYIRNANMPPLWHHCYGLCLFLVPDLDQIPGQSEQWIYFGFSTCYDEEEEDRVRDLYRKLHDRCTFQEFFDACRTASLVSLFDAKGLGTAMRSFRNLEDTLSTSPFFVRLVYLLKQFVLWEGVDLHPLMAEHFGFAYCRNAEETSMLKQLYKRLFVEKGVDPLVLHKAAAQGKLYERAKELAGFHAKDERALFHRLLKDACPGPVPEPMLYLSYQGDASTPYEIHIL</sequence>
<keyword evidence="2" id="KW-1185">Reference proteome</keyword>
<name>A0A165S471_9APHY</name>
<proteinExistence type="predicted"/>
<protein>
    <submittedName>
        <fullName evidence="1">Uncharacterized protein</fullName>
    </submittedName>
</protein>
<organism evidence="1 2">
    <name type="scientific">Daedalea quercina L-15889</name>
    <dbReference type="NCBI Taxonomy" id="1314783"/>
    <lineage>
        <taxon>Eukaryota</taxon>
        <taxon>Fungi</taxon>
        <taxon>Dikarya</taxon>
        <taxon>Basidiomycota</taxon>
        <taxon>Agaricomycotina</taxon>
        <taxon>Agaricomycetes</taxon>
        <taxon>Polyporales</taxon>
        <taxon>Fomitopsis</taxon>
    </lineage>
</organism>
<accession>A0A165S471</accession>
<dbReference type="AlphaFoldDB" id="A0A165S471"/>
<dbReference type="STRING" id="1314783.A0A165S471"/>
<evidence type="ECO:0000313" key="2">
    <source>
        <dbReference type="Proteomes" id="UP000076727"/>
    </source>
</evidence>
<gene>
    <name evidence="1" type="ORF">DAEQUDRAFT_763739</name>
</gene>
<dbReference type="EMBL" id="KV429045">
    <property type="protein sequence ID" value="KZT71509.1"/>
    <property type="molecule type" value="Genomic_DNA"/>
</dbReference>
<evidence type="ECO:0000313" key="1">
    <source>
        <dbReference type="EMBL" id="KZT71509.1"/>
    </source>
</evidence>
<dbReference type="Proteomes" id="UP000076727">
    <property type="component" value="Unassembled WGS sequence"/>
</dbReference>
<reference evidence="1 2" key="1">
    <citation type="journal article" date="2016" name="Mol. Biol. Evol.">
        <title>Comparative Genomics of Early-Diverging Mushroom-Forming Fungi Provides Insights into the Origins of Lignocellulose Decay Capabilities.</title>
        <authorList>
            <person name="Nagy L.G."/>
            <person name="Riley R."/>
            <person name="Tritt A."/>
            <person name="Adam C."/>
            <person name="Daum C."/>
            <person name="Floudas D."/>
            <person name="Sun H."/>
            <person name="Yadav J.S."/>
            <person name="Pangilinan J."/>
            <person name="Larsson K.H."/>
            <person name="Matsuura K."/>
            <person name="Barry K."/>
            <person name="Labutti K."/>
            <person name="Kuo R."/>
            <person name="Ohm R.A."/>
            <person name="Bhattacharya S.S."/>
            <person name="Shirouzu T."/>
            <person name="Yoshinaga Y."/>
            <person name="Martin F.M."/>
            <person name="Grigoriev I.V."/>
            <person name="Hibbett D.S."/>
        </authorList>
    </citation>
    <scope>NUCLEOTIDE SEQUENCE [LARGE SCALE GENOMIC DNA]</scope>
    <source>
        <strain evidence="1 2">L-15889</strain>
    </source>
</reference>
<dbReference type="OrthoDB" id="4851849at2759"/>